<proteinExistence type="predicted"/>
<gene>
    <name evidence="1" type="ORF">J2Z28_003861</name>
</gene>
<dbReference type="Proteomes" id="UP000810207">
    <property type="component" value="Unassembled WGS sequence"/>
</dbReference>
<comment type="caution">
    <text evidence="1">The sequence shown here is derived from an EMBL/GenBank/DDBJ whole genome shotgun (WGS) entry which is preliminary data.</text>
</comment>
<evidence type="ECO:0000313" key="1">
    <source>
        <dbReference type="EMBL" id="MBP2247210.1"/>
    </source>
</evidence>
<organism evidence="1 2">
    <name type="scientific">Paenibacillus xylanexedens</name>
    <dbReference type="NCBI Taxonomy" id="528191"/>
    <lineage>
        <taxon>Bacteria</taxon>
        <taxon>Bacillati</taxon>
        <taxon>Bacillota</taxon>
        <taxon>Bacilli</taxon>
        <taxon>Bacillales</taxon>
        <taxon>Paenibacillaceae</taxon>
        <taxon>Paenibacillus</taxon>
    </lineage>
</organism>
<keyword evidence="2" id="KW-1185">Reference proteome</keyword>
<accession>A0ABS4RWD6</accession>
<name>A0ABS4RWD6_PAEXY</name>
<protein>
    <submittedName>
        <fullName evidence="1">Uncharacterized protein</fullName>
    </submittedName>
</protein>
<sequence length="38" mass="4104">MKFKKTWLIAGTFGLSFSLMGNVTGDQLGSGKEIQIQA</sequence>
<evidence type="ECO:0000313" key="2">
    <source>
        <dbReference type="Proteomes" id="UP000810207"/>
    </source>
</evidence>
<reference evidence="1 2" key="1">
    <citation type="submission" date="2021-03" db="EMBL/GenBank/DDBJ databases">
        <title>Genomic Encyclopedia of Type Strains, Phase IV (KMG-IV): sequencing the most valuable type-strain genomes for metagenomic binning, comparative biology and taxonomic classification.</title>
        <authorList>
            <person name="Goeker M."/>
        </authorList>
    </citation>
    <scope>NUCLEOTIDE SEQUENCE [LARGE SCALE GENOMIC DNA]</scope>
    <source>
        <strain evidence="1 2">DSM 21292</strain>
    </source>
</reference>
<dbReference type="EMBL" id="JAGIKV010000014">
    <property type="protein sequence ID" value="MBP2247210.1"/>
    <property type="molecule type" value="Genomic_DNA"/>
</dbReference>